<dbReference type="GO" id="GO:0031901">
    <property type="term" value="C:early endosome membrane"/>
    <property type="evidence" value="ECO:0007669"/>
    <property type="project" value="TreeGrafter"/>
</dbReference>
<dbReference type="PANTHER" id="PTHR45963:SF2">
    <property type="entry name" value="RE52028P"/>
    <property type="match status" value="1"/>
</dbReference>
<dbReference type="Pfam" id="PF00787">
    <property type="entry name" value="PX"/>
    <property type="match status" value="1"/>
</dbReference>
<evidence type="ECO:0000256" key="3">
    <source>
        <dbReference type="ARBA" id="ARBA00004496"/>
    </source>
</evidence>
<feature type="domain" description="PX" evidence="13">
    <location>
        <begin position="28"/>
        <end position="151"/>
    </location>
</feature>
<proteinExistence type="inferred from homology"/>
<dbReference type="GO" id="GO:0030904">
    <property type="term" value="C:retromer complex"/>
    <property type="evidence" value="ECO:0007669"/>
    <property type="project" value="TreeGrafter"/>
</dbReference>
<dbReference type="Gene3D" id="3.30.1520.10">
    <property type="entry name" value="Phox-like domain"/>
    <property type="match status" value="1"/>
</dbReference>
<name>A0AAV5RLB0_STABA</name>
<dbReference type="InterPro" id="IPR036871">
    <property type="entry name" value="PX_dom_sf"/>
</dbReference>
<evidence type="ECO:0000256" key="4">
    <source>
        <dbReference type="ARBA" id="ARBA00010883"/>
    </source>
</evidence>
<evidence type="ECO:0000313" key="14">
    <source>
        <dbReference type="EMBL" id="GMM52336.1"/>
    </source>
</evidence>
<keyword evidence="15" id="KW-1185">Reference proteome</keyword>
<dbReference type="EMBL" id="BTGC01000008">
    <property type="protein sequence ID" value="GMM52336.1"/>
    <property type="molecule type" value="Genomic_DNA"/>
</dbReference>
<dbReference type="GO" id="GO:0000139">
    <property type="term" value="C:Golgi membrane"/>
    <property type="evidence" value="ECO:0007669"/>
    <property type="project" value="UniProtKB-SubCell"/>
</dbReference>
<comment type="caution">
    <text evidence="14">The sequence shown here is derived from an EMBL/GenBank/DDBJ whole genome shotgun (WGS) entry which is preliminary data.</text>
</comment>
<keyword evidence="6" id="KW-0813">Transport</keyword>
<reference evidence="14 15" key="1">
    <citation type="journal article" date="2023" name="Elife">
        <title>Identification of key yeast species and microbe-microbe interactions impacting larval growth of Drosophila in the wild.</title>
        <authorList>
            <person name="Mure A."/>
            <person name="Sugiura Y."/>
            <person name="Maeda R."/>
            <person name="Honda K."/>
            <person name="Sakurai N."/>
            <person name="Takahashi Y."/>
            <person name="Watada M."/>
            <person name="Katoh T."/>
            <person name="Gotoh A."/>
            <person name="Gotoh Y."/>
            <person name="Taniguchi I."/>
            <person name="Nakamura K."/>
            <person name="Hayashi T."/>
            <person name="Katayama T."/>
            <person name="Uemura T."/>
            <person name="Hattori Y."/>
        </authorList>
    </citation>
    <scope>NUCLEOTIDE SEQUENCE [LARGE SCALE GENOMIC DNA]</scope>
    <source>
        <strain evidence="14 15">SB-73</strain>
    </source>
</reference>
<evidence type="ECO:0000259" key="13">
    <source>
        <dbReference type="PROSITE" id="PS50195"/>
    </source>
</evidence>
<dbReference type="SUPFAM" id="SSF64268">
    <property type="entry name" value="PX domain"/>
    <property type="match status" value="1"/>
</dbReference>
<dbReference type="GO" id="GO:0015031">
    <property type="term" value="P:protein transport"/>
    <property type="evidence" value="ECO:0007669"/>
    <property type="project" value="UniProtKB-KW"/>
</dbReference>
<organism evidence="14 15">
    <name type="scientific">Starmerella bacillaris</name>
    <name type="common">Yeast</name>
    <name type="synonym">Candida zemplinina</name>
    <dbReference type="NCBI Taxonomy" id="1247836"/>
    <lineage>
        <taxon>Eukaryota</taxon>
        <taxon>Fungi</taxon>
        <taxon>Dikarya</taxon>
        <taxon>Ascomycota</taxon>
        <taxon>Saccharomycotina</taxon>
        <taxon>Dipodascomycetes</taxon>
        <taxon>Dipodascales</taxon>
        <taxon>Trichomonascaceae</taxon>
        <taxon>Starmerella</taxon>
    </lineage>
</organism>
<comment type="subcellular location">
    <subcellularLocation>
        <location evidence="3">Cytoplasm</location>
    </subcellularLocation>
    <subcellularLocation>
        <location evidence="2">Golgi apparatus membrane</location>
        <topology evidence="2">Peripheral membrane protein</topology>
        <orientation evidence="2">Cytoplasmic side</orientation>
    </subcellularLocation>
    <subcellularLocation>
        <location evidence="1">Prevacuolar compartment membrane</location>
        <topology evidence="1">Peripheral membrane protein</topology>
        <orientation evidence="1">Cytoplasmic side</orientation>
    </subcellularLocation>
</comment>
<dbReference type="GO" id="GO:0034499">
    <property type="term" value="P:late endosome to Golgi transport"/>
    <property type="evidence" value="ECO:0007669"/>
    <property type="project" value="TreeGrafter"/>
</dbReference>
<evidence type="ECO:0000256" key="2">
    <source>
        <dbReference type="ARBA" id="ARBA00004255"/>
    </source>
</evidence>
<dbReference type="SMART" id="SM00312">
    <property type="entry name" value="PX"/>
    <property type="match status" value="1"/>
</dbReference>
<evidence type="ECO:0000313" key="15">
    <source>
        <dbReference type="Proteomes" id="UP001362899"/>
    </source>
</evidence>
<evidence type="ECO:0000256" key="11">
    <source>
        <dbReference type="ARBA" id="ARBA00023136"/>
    </source>
</evidence>
<evidence type="ECO:0000256" key="10">
    <source>
        <dbReference type="ARBA" id="ARBA00023121"/>
    </source>
</evidence>
<dbReference type="PANTHER" id="PTHR45963">
    <property type="entry name" value="RE52028P"/>
    <property type="match status" value="1"/>
</dbReference>
<evidence type="ECO:0000256" key="6">
    <source>
        <dbReference type="ARBA" id="ARBA00022448"/>
    </source>
</evidence>
<evidence type="ECO:0000256" key="12">
    <source>
        <dbReference type="ARBA" id="ARBA00025533"/>
    </source>
</evidence>
<dbReference type="GO" id="GO:0032266">
    <property type="term" value="F:phosphatidylinositol-3-phosphate binding"/>
    <property type="evidence" value="ECO:0007669"/>
    <property type="project" value="TreeGrafter"/>
</dbReference>
<keyword evidence="7" id="KW-0963">Cytoplasm</keyword>
<keyword evidence="10" id="KW-0446">Lipid-binding</keyword>
<evidence type="ECO:0000256" key="5">
    <source>
        <dbReference type="ARBA" id="ARBA00020436"/>
    </source>
</evidence>
<dbReference type="InterPro" id="IPR051074">
    <property type="entry name" value="Sorting_Nexin"/>
</dbReference>
<gene>
    <name evidence="14" type="ORF">DASB73_032990</name>
</gene>
<evidence type="ECO:0000256" key="9">
    <source>
        <dbReference type="ARBA" id="ARBA00023034"/>
    </source>
</evidence>
<dbReference type="AlphaFoldDB" id="A0AAV5RLB0"/>
<evidence type="ECO:0000256" key="8">
    <source>
        <dbReference type="ARBA" id="ARBA00022927"/>
    </source>
</evidence>
<comment type="function">
    <text evidence="12">Required for retention of late Golgi membrane proteins. Component of the retrieval machinery that functions by direct interaction with the cytosolic tails of certain TGN membrane proteins during the sorting/budding process at the prevacuolar compartment. Binds phosphatidylinositol 3-phosphate (PtdIns(P3)).</text>
</comment>
<sequence>MPSQFVAMPSSIGKPKPRSFASEYNLPENFLEVEVCNPRTHGTRSMYTDYEIKLKSNIPIFKAESSVRRRYSDFEVFREMLKSDLPRVNVPQLPGKVFTNRFSPEVIKKRMEGLDKFVQHIASHPLVQNGAPKLLSSFLQDATWNKEDWLY</sequence>
<keyword evidence="8" id="KW-0653">Protein transport</keyword>
<dbReference type="GO" id="GO:0032456">
    <property type="term" value="P:endocytic recycling"/>
    <property type="evidence" value="ECO:0007669"/>
    <property type="project" value="TreeGrafter"/>
</dbReference>
<evidence type="ECO:0000256" key="7">
    <source>
        <dbReference type="ARBA" id="ARBA00022490"/>
    </source>
</evidence>
<evidence type="ECO:0000256" key="1">
    <source>
        <dbReference type="ARBA" id="ARBA00004179"/>
    </source>
</evidence>
<dbReference type="Proteomes" id="UP001362899">
    <property type="component" value="Unassembled WGS sequence"/>
</dbReference>
<keyword evidence="11" id="KW-0472">Membrane</keyword>
<dbReference type="InterPro" id="IPR001683">
    <property type="entry name" value="PX_dom"/>
</dbReference>
<accession>A0AAV5RLB0</accession>
<comment type="similarity">
    <text evidence="4">Belongs to the sorting nexin family.</text>
</comment>
<dbReference type="PROSITE" id="PS50195">
    <property type="entry name" value="PX"/>
    <property type="match status" value="1"/>
</dbReference>
<keyword evidence="9" id="KW-0333">Golgi apparatus</keyword>
<protein>
    <recommendedName>
        <fullName evidence="5">Sorting nexin-3</fullName>
    </recommendedName>
</protein>